<keyword evidence="2" id="KW-1185">Reference proteome</keyword>
<evidence type="ECO:0000313" key="1">
    <source>
        <dbReference type="EMBL" id="AUF82464.1"/>
    </source>
</evidence>
<sequence length="202" mass="23279">MVNTRKRVYNLEKYLLPAAEPQNAVLSVVDTDSPPFMPYRRDTVHVCMICGCNTGIDPYGEKNHNCTEISHNQYITTSLNNTNIVMYNAEGNIMAFAMTKNNLCVAINHPSIGVIYRSIFKNLKEEDLSLIVFKVPMKSMFVDDAKSILVDYPMIRIQSIKDRFPQCKVFMASYKPYSRRNTPAHMQDTLHIWKENDNIKFV</sequence>
<gene>
    <name evidence="1" type="ORF">TetV_372</name>
</gene>
<name>A0A2P0VNI3_9VIRU</name>
<protein>
    <submittedName>
        <fullName evidence="1">Uncharacterized protein</fullName>
    </submittedName>
</protein>
<reference evidence="1" key="1">
    <citation type="journal article" date="2018" name="Virology">
        <title>A giant virus infecting green algae encodes key fermentation genes.</title>
        <authorList>
            <person name="Schvarcz C.R."/>
            <person name="Steward G.F."/>
        </authorList>
    </citation>
    <scope>NUCLEOTIDE SEQUENCE [LARGE SCALE GENOMIC DNA]</scope>
</reference>
<proteinExistence type="predicted"/>
<organism evidence="1">
    <name type="scientific">Tetraselmis virus 1</name>
    <dbReference type="NCBI Taxonomy" id="2060617"/>
    <lineage>
        <taxon>Viruses</taxon>
        <taxon>Varidnaviria</taxon>
        <taxon>Bamfordvirae</taxon>
        <taxon>Nucleocytoviricota</taxon>
        <taxon>Megaviricetes</taxon>
        <taxon>Imitervirales</taxon>
        <taxon>Allomimiviridae</taxon>
        <taxon>Oceanusvirus</taxon>
        <taxon>Oceanusvirus kaneohense</taxon>
    </lineage>
</organism>
<dbReference type="EMBL" id="KY322437">
    <property type="protein sequence ID" value="AUF82464.1"/>
    <property type="molecule type" value="Genomic_DNA"/>
</dbReference>
<evidence type="ECO:0000313" key="2">
    <source>
        <dbReference type="Proteomes" id="UP000244773"/>
    </source>
</evidence>
<accession>A0A2P0VNI3</accession>
<dbReference type="Proteomes" id="UP000244773">
    <property type="component" value="Segment"/>
</dbReference>